<evidence type="ECO:0000256" key="4">
    <source>
        <dbReference type="ARBA" id="ARBA00022490"/>
    </source>
</evidence>
<evidence type="ECO:0000256" key="10">
    <source>
        <dbReference type="ARBA" id="ARBA00029362"/>
    </source>
</evidence>
<dbReference type="Proteomes" id="UP001230188">
    <property type="component" value="Unassembled WGS sequence"/>
</dbReference>
<keyword evidence="3" id="KW-0813">Transport</keyword>
<proteinExistence type="inferred from homology"/>
<dbReference type="GO" id="GO:0000045">
    <property type="term" value="P:autophagosome assembly"/>
    <property type="evidence" value="ECO:0007669"/>
    <property type="project" value="TreeGrafter"/>
</dbReference>
<keyword evidence="8 11" id="KW-0653">Protein transport</keyword>
<comment type="caution">
    <text evidence="13">The sequence shown here is derived from an EMBL/GenBank/DDBJ whole genome shotgun (WGS) entry which is preliminary data.</text>
</comment>
<dbReference type="InterPro" id="IPR046792">
    <property type="entry name" value="Peptidase_C54_cat"/>
</dbReference>
<dbReference type="GO" id="GO:0004197">
    <property type="term" value="F:cysteine-type endopeptidase activity"/>
    <property type="evidence" value="ECO:0007669"/>
    <property type="project" value="TreeGrafter"/>
</dbReference>
<evidence type="ECO:0000313" key="13">
    <source>
        <dbReference type="EMBL" id="KAJ8600684.1"/>
    </source>
</evidence>
<comment type="subcellular location">
    <subcellularLocation>
        <location evidence="1 11">Cytoplasm</location>
    </subcellularLocation>
</comment>
<evidence type="ECO:0000256" key="8">
    <source>
        <dbReference type="ARBA" id="ARBA00022927"/>
    </source>
</evidence>
<dbReference type="GO" id="GO:0034727">
    <property type="term" value="P:piecemeal microautophagy of the nucleus"/>
    <property type="evidence" value="ECO:0007669"/>
    <property type="project" value="TreeGrafter"/>
</dbReference>
<dbReference type="EMBL" id="JAQMWT010000481">
    <property type="protein sequence ID" value="KAJ8600684.1"/>
    <property type="molecule type" value="Genomic_DNA"/>
</dbReference>
<dbReference type="AlphaFoldDB" id="A0AAD7UA57"/>
<keyword evidence="7" id="KW-0788">Thiol protease</keyword>
<dbReference type="GO" id="GO:0035973">
    <property type="term" value="P:aggrephagy"/>
    <property type="evidence" value="ECO:0007669"/>
    <property type="project" value="TreeGrafter"/>
</dbReference>
<dbReference type="GO" id="GO:0019786">
    <property type="term" value="F:protein-phosphatidylethanolamide deconjugating activity"/>
    <property type="evidence" value="ECO:0007669"/>
    <property type="project" value="InterPro"/>
</dbReference>
<evidence type="ECO:0000259" key="12">
    <source>
        <dbReference type="Pfam" id="PF03416"/>
    </source>
</evidence>
<comment type="function">
    <text evidence="11">Cysteine protease that plays a key role in autophagy by mediating both proteolytic activation and delipidation of ATG8 family proteins.</text>
</comment>
<dbReference type="SUPFAM" id="SSF54001">
    <property type="entry name" value="Cysteine proteinases"/>
    <property type="match status" value="1"/>
</dbReference>
<evidence type="ECO:0000256" key="7">
    <source>
        <dbReference type="ARBA" id="ARBA00022807"/>
    </source>
</evidence>
<dbReference type="GO" id="GO:0016485">
    <property type="term" value="P:protein processing"/>
    <property type="evidence" value="ECO:0007669"/>
    <property type="project" value="TreeGrafter"/>
</dbReference>
<evidence type="ECO:0000256" key="9">
    <source>
        <dbReference type="ARBA" id="ARBA00023006"/>
    </source>
</evidence>
<sequence length="387" mass="43653">MEGPRMEAVLVGKGYSSISSCEWQEEVSETLWFTYRCGFAEMVPYGLTDDAGWGCMLRSSQMLMAKALCRHLSGRRNDVIRWFADAPGEEAVFSVHNMVRVGQRYDMLPGEWYGPGIAAHVLRDLAELLDEKLRIVVTSAERPLCEEDVLDDLTRNVRCEPEIDEEVPARDDSSVDYDPLLRPPPEQIKAKKRKIAVEAARKKRLAAPWTESVLILVPIRLGLNRLEAKFVEPLLRCLRFPQSIGFVGGRPRQALYFVGAANADLVGLDPHVVQPSPGLGPGLLSEKHLDSLVCRSPRFVPAHAIDPSLALGFYCRTREDFLRFLQLAADLKSYSDPPLFDVLKTYGDPPPNVVLDDDDDEDALNDDDRRRRRRLTEDDEDDDYVVV</sequence>
<keyword evidence="4 11" id="KW-0963">Cytoplasm</keyword>
<dbReference type="GO" id="GO:0005737">
    <property type="term" value="C:cytoplasm"/>
    <property type="evidence" value="ECO:0007669"/>
    <property type="project" value="UniProtKB-SubCell"/>
</dbReference>
<protein>
    <recommendedName>
        <fullName evidence="11">Cysteine protease</fullName>
        <ecNumber evidence="11">3.4.22.-</ecNumber>
    </recommendedName>
</protein>
<keyword evidence="6 11" id="KW-0378">Hydrolase</keyword>
<keyword evidence="14" id="KW-1185">Reference proteome</keyword>
<feature type="domain" description="Peptidase C54 catalytic" evidence="12">
    <location>
        <begin position="22"/>
        <end position="325"/>
    </location>
</feature>
<dbReference type="InterPro" id="IPR038765">
    <property type="entry name" value="Papain-like_cys_pep_sf"/>
</dbReference>
<evidence type="ECO:0000256" key="5">
    <source>
        <dbReference type="ARBA" id="ARBA00022670"/>
    </source>
</evidence>
<dbReference type="PANTHER" id="PTHR22624:SF49">
    <property type="entry name" value="CYSTEINE PROTEASE"/>
    <property type="match status" value="1"/>
</dbReference>
<evidence type="ECO:0000256" key="1">
    <source>
        <dbReference type="ARBA" id="ARBA00004496"/>
    </source>
</evidence>
<dbReference type="PANTHER" id="PTHR22624">
    <property type="entry name" value="CYSTEINE PROTEASE ATG4"/>
    <property type="match status" value="1"/>
</dbReference>
<name>A0AAD7UA57_9STRA</name>
<reference evidence="13" key="1">
    <citation type="submission" date="2023-01" db="EMBL/GenBank/DDBJ databases">
        <title>Metagenome sequencing of chrysophaentin producing Chrysophaeum taylorii.</title>
        <authorList>
            <person name="Davison J."/>
            <person name="Bewley C."/>
        </authorList>
    </citation>
    <scope>NUCLEOTIDE SEQUENCE</scope>
    <source>
        <strain evidence="13">NIES-1699</strain>
    </source>
</reference>
<evidence type="ECO:0000256" key="2">
    <source>
        <dbReference type="ARBA" id="ARBA00010958"/>
    </source>
</evidence>
<dbReference type="GO" id="GO:0015031">
    <property type="term" value="P:protein transport"/>
    <property type="evidence" value="ECO:0007669"/>
    <property type="project" value="UniProtKB-KW"/>
</dbReference>
<organism evidence="13 14">
    <name type="scientific">Chrysophaeum taylorii</name>
    <dbReference type="NCBI Taxonomy" id="2483200"/>
    <lineage>
        <taxon>Eukaryota</taxon>
        <taxon>Sar</taxon>
        <taxon>Stramenopiles</taxon>
        <taxon>Ochrophyta</taxon>
        <taxon>Pelagophyceae</taxon>
        <taxon>Pelagomonadales</taxon>
        <taxon>Pelagomonadaceae</taxon>
        <taxon>Chrysophaeum</taxon>
    </lineage>
</organism>
<keyword evidence="5 11" id="KW-0645">Protease</keyword>
<dbReference type="EC" id="3.4.22.-" evidence="11"/>
<evidence type="ECO:0000256" key="3">
    <source>
        <dbReference type="ARBA" id="ARBA00022448"/>
    </source>
</evidence>
<gene>
    <name evidence="13" type="ORF">CTAYLR_008309</name>
</gene>
<dbReference type="Pfam" id="PF03416">
    <property type="entry name" value="Peptidase_C54"/>
    <property type="match status" value="1"/>
</dbReference>
<evidence type="ECO:0000256" key="6">
    <source>
        <dbReference type="ARBA" id="ARBA00022801"/>
    </source>
</evidence>
<dbReference type="InterPro" id="IPR005078">
    <property type="entry name" value="Peptidase_C54"/>
</dbReference>
<dbReference type="GO" id="GO:0000423">
    <property type="term" value="P:mitophagy"/>
    <property type="evidence" value="ECO:0007669"/>
    <property type="project" value="TreeGrafter"/>
</dbReference>
<comment type="catalytic activity">
    <reaction evidence="10">
        <text>[protein]-C-terminal L-amino acid-glycyl-phosphatidylethanolamide + H2O = [protein]-C-terminal L-amino acid-glycine + a 1,2-diacyl-sn-glycero-3-phosphoethanolamine</text>
        <dbReference type="Rhea" id="RHEA:67548"/>
        <dbReference type="Rhea" id="RHEA-COMP:17323"/>
        <dbReference type="Rhea" id="RHEA-COMP:17324"/>
        <dbReference type="ChEBI" id="CHEBI:15377"/>
        <dbReference type="ChEBI" id="CHEBI:64612"/>
        <dbReference type="ChEBI" id="CHEBI:172940"/>
        <dbReference type="ChEBI" id="CHEBI:172941"/>
    </reaction>
    <physiologicalReaction direction="left-to-right" evidence="10">
        <dbReference type="Rhea" id="RHEA:67549"/>
    </physiologicalReaction>
</comment>
<accession>A0AAD7UA57</accession>
<keyword evidence="9 11" id="KW-0072">Autophagy</keyword>
<comment type="similarity">
    <text evidence="2 11">Belongs to the peptidase C54 family.</text>
</comment>
<evidence type="ECO:0000313" key="14">
    <source>
        <dbReference type="Proteomes" id="UP001230188"/>
    </source>
</evidence>
<evidence type="ECO:0000256" key="11">
    <source>
        <dbReference type="RuleBase" id="RU363115"/>
    </source>
</evidence>